<proteinExistence type="predicted"/>
<reference evidence="1" key="1">
    <citation type="submission" date="2012-10" db="EMBL/GenBank/DDBJ databases">
        <authorList>
            <person name="Harkins D.M."/>
            <person name="Durkin A.S."/>
            <person name="Brinkac L.M."/>
            <person name="Haft D.H."/>
            <person name="Selengut J.D."/>
            <person name="Sanka R."/>
            <person name="DePew J."/>
            <person name="Purushe J."/>
            <person name="Matthias M.A."/>
            <person name="Vinetz J.M."/>
            <person name="Sutton G.G."/>
            <person name="Nierman W.C."/>
            <person name="Fouts D.E."/>
        </authorList>
    </citation>
    <scope>NUCLEOTIDE SEQUENCE [LARGE SCALE GENOMIC DNA]</scope>
    <source>
        <strain evidence="1">MOR084</strain>
    </source>
</reference>
<accession>A0A0E2BJ10</accession>
<name>A0A0E2BJ10_9LEPT</name>
<dbReference type="Proteomes" id="UP000006329">
    <property type="component" value="Unassembled WGS sequence"/>
</dbReference>
<gene>
    <name evidence="1" type="ORF">LEP1GSC179_2215</name>
</gene>
<keyword evidence="2" id="KW-1185">Reference proteome</keyword>
<dbReference type="EMBL" id="AHON02000018">
    <property type="protein sequence ID" value="EKO35165.1"/>
    <property type="molecule type" value="Genomic_DNA"/>
</dbReference>
<protein>
    <submittedName>
        <fullName evidence="1">Uncharacterized protein</fullName>
    </submittedName>
</protein>
<evidence type="ECO:0000313" key="2">
    <source>
        <dbReference type="Proteomes" id="UP000006329"/>
    </source>
</evidence>
<comment type="caution">
    <text evidence="1">The sequence shown here is derived from an EMBL/GenBank/DDBJ whole genome shotgun (WGS) entry which is preliminary data.</text>
</comment>
<evidence type="ECO:0000313" key="1">
    <source>
        <dbReference type="EMBL" id="EKO35165.1"/>
    </source>
</evidence>
<dbReference type="AlphaFoldDB" id="A0A0E2BJ10"/>
<organism evidence="1 2">
    <name type="scientific">Leptospira santarosai str. MOR084</name>
    <dbReference type="NCBI Taxonomy" id="1049984"/>
    <lineage>
        <taxon>Bacteria</taxon>
        <taxon>Pseudomonadati</taxon>
        <taxon>Spirochaetota</taxon>
        <taxon>Spirochaetia</taxon>
        <taxon>Leptospirales</taxon>
        <taxon>Leptospiraceae</taxon>
        <taxon>Leptospira</taxon>
    </lineage>
</organism>
<sequence>MRRDYGYIGRIVLFAAKRKSEIVRTEQICGVINSEMIESTQRY</sequence>